<comment type="caution">
    <text evidence="7">The sequence shown here is derived from an EMBL/GenBank/DDBJ whole genome shotgun (WGS) entry which is preliminary data.</text>
</comment>
<evidence type="ECO:0000256" key="5">
    <source>
        <dbReference type="SAM" id="Phobius"/>
    </source>
</evidence>
<dbReference type="Pfam" id="PF12698">
    <property type="entry name" value="ABC2_membrane_3"/>
    <property type="match status" value="1"/>
</dbReference>
<evidence type="ECO:0000256" key="4">
    <source>
        <dbReference type="ARBA" id="ARBA00023136"/>
    </source>
</evidence>
<organism evidence="7 8">
    <name type="scientific">Pontibacillus halophilus JSM 076056 = DSM 19796</name>
    <dbReference type="NCBI Taxonomy" id="1385510"/>
    <lineage>
        <taxon>Bacteria</taxon>
        <taxon>Bacillati</taxon>
        <taxon>Bacillota</taxon>
        <taxon>Bacilli</taxon>
        <taxon>Bacillales</taxon>
        <taxon>Bacillaceae</taxon>
        <taxon>Pontibacillus</taxon>
    </lineage>
</organism>
<evidence type="ECO:0000256" key="1">
    <source>
        <dbReference type="ARBA" id="ARBA00004141"/>
    </source>
</evidence>
<dbReference type="EMBL" id="AVPE01000013">
    <property type="protein sequence ID" value="KGX90763.1"/>
    <property type="molecule type" value="Genomic_DNA"/>
</dbReference>
<feature type="transmembrane region" description="Helical" evidence="5">
    <location>
        <begin position="273"/>
        <end position="292"/>
    </location>
</feature>
<dbReference type="InterPro" id="IPR013525">
    <property type="entry name" value="ABC2_TM"/>
</dbReference>
<dbReference type="RefSeq" id="WP_026801182.1">
    <property type="nucleotide sequence ID" value="NZ_AULI01000013.1"/>
</dbReference>
<feature type="domain" description="ABC-2 type transporter transmembrane" evidence="6">
    <location>
        <begin position="22"/>
        <end position="290"/>
    </location>
</feature>
<gene>
    <name evidence="7" type="ORF">N781_06595</name>
</gene>
<dbReference type="OrthoDB" id="2966955at2"/>
<dbReference type="GO" id="GO:0016020">
    <property type="term" value="C:membrane"/>
    <property type="evidence" value="ECO:0007669"/>
    <property type="project" value="UniProtKB-SubCell"/>
</dbReference>
<evidence type="ECO:0000313" key="7">
    <source>
        <dbReference type="EMBL" id="KGX90763.1"/>
    </source>
</evidence>
<feature type="transmembrane region" description="Helical" evidence="5">
    <location>
        <begin position="198"/>
        <end position="218"/>
    </location>
</feature>
<evidence type="ECO:0000259" key="6">
    <source>
        <dbReference type="Pfam" id="PF12698"/>
    </source>
</evidence>
<keyword evidence="4 5" id="KW-0472">Membrane</keyword>
<dbReference type="Gene3D" id="3.40.1710.10">
    <property type="entry name" value="abc type-2 transporter like domain"/>
    <property type="match status" value="1"/>
</dbReference>
<evidence type="ECO:0000256" key="2">
    <source>
        <dbReference type="ARBA" id="ARBA00022692"/>
    </source>
</evidence>
<reference evidence="7 8" key="1">
    <citation type="submission" date="2013-08" db="EMBL/GenBank/DDBJ databases">
        <authorList>
            <person name="Huang J."/>
            <person name="Wang G."/>
        </authorList>
    </citation>
    <scope>NUCLEOTIDE SEQUENCE [LARGE SCALE GENOMIC DNA]</scope>
    <source>
        <strain evidence="7 8">JSM 076056</strain>
    </source>
</reference>
<dbReference type="GO" id="GO:0140359">
    <property type="term" value="F:ABC-type transporter activity"/>
    <property type="evidence" value="ECO:0007669"/>
    <property type="project" value="InterPro"/>
</dbReference>
<keyword evidence="8" id="KW-1185">Reference proteome</keyword>
<evidence type="ECO:0000256" key="3">
    <source>
        <dbReference type="ARBA" id="ARBA00022989"/>
    </source>
</evidence>
<accession>A0A0A5GHQ8</accession>
<proteinExistence type="predicted"/>
<dbReference type="AlphaFoldDB" id="A0A0A5GHQ8"/>
<name>A0A0A5GHQ8_9BACI</name>
<comment type="subcellular location">
    <subcellularLocation>
        <location evidence="1">Membrane</location>
        <topology evidence="1">Multi-pass membrane protein</topology>
    </subcellularLocation>
</comment>
<sequence>MMRTYLQLHWARWKRAPFLSLLLFCLPLFLLFGSFLGASQTTTDATVPIGWVDLDDSDFSKRVYTEVKKAERVTLVSLREEEAERAVQRGDVEAAFILKEGFATRLREGEINDVFTWLRSERSRLDVFVKEKIGEEMMRIALEEKAISVLNGYKVDATEREVSRWYNQYFEPEPLFQMEFSQVDRPYEDRSSAVQSSLIRSILVAYTLLYFLYLLRFFTLDKHKGRFMRISIMSRVPSYYGWNCAFFVVCGLLFYVVGDYIGQALGLIKGSSISHYITLVLLMLLFFIVLLIGRKRVAVLVVLAVSVGALFVGSLLLQYGMVSIP</sequence>
<keyword evidence="2 5" id="KW-0812">Transmembrane</keyword>
<feature type="transmembrane region" description="Helical" evidence="5">
    <location>
        <begin position="239"/>
        <end position="261"/>
    </location>
</feature>
<feature type="transmembrane region" description="Helical" evidence="5">
    <location>
        <begin position="299"/>
        <end position="321"/>
    </location>
</feature>
<keyword evidence="3 5" id="KW-1133">Transmembrane helix</keyword>
<dbReference type="Proteomes" id="UP000030528">
    <property type="component" value="Unassembled WGS sequence"/>
</dbReference>
<dbReference type="STRING" id="1385510.GCA_000425205_02906"/>
<protein>
    <recommendedName>
        <fullName evidence="6">ABC-2 type transporter transmembrane domain-containing protein</fullName>
    </recommendedName>
</protein>
<evidence type="ECO:0000313" key="8">
    <source>
        <dbReference type="Proteomes" id="UP000030528"/>
    </source>
</evidence>
<dbReference type="eggNOG" id="COG0842">
    <property type="taxonomic scope" value="Bacteria"/>
</dbReference>